<dbReference type="GeneID" id="36345597"/>
<keyword evidence="2" id="KW-0732">Signal</keyword>
<dbReference type="CTD" id="36345597"/>
<evidence type="ECO:0008006" key="5">
    <source>
        <dbReference type="Google" id="ProtNLM"/>
    </source>
</evidence>
<evidence type="ECO:0000313" key="4">
    <source>
        <dbReference type="Proteomes" id="UP000019149"/>
    </source>
</evidence>
<feature type="transmembrane region" description="Helical" evidence="1">
    <location>
        <begin position="68"/>
        <end position="93"/>
    </location>
</feature>
<name>W6UP96_ECHGR</name>
<keyword evidence="1" id="KW-0812">Transmembrane</keyword>
<proteinExistence type="predicted"/>
<keyword evidence="1" id="KW-1133">Transmembrane helix</keyword>
<feature type="signal peptide" evidence="2">
    <location>
        <begin position="1"/>
        <end position="16"/>
    </location>
</feature>
<dbReference type="AlphaFoldDB" id="W6UP96"/>
<gene>
    <name evidence="3" type="ORF">EGR_09882</name>
</gene>
<evidence type="ECO:0000256" key="2">
    <source>
        <dbReference type="SAM" id="SignalP"/>
    </source>
</evidence>
<evidence type="ECO:0000256" key="1">
    <source>
        <dbReference type="SAM" id="Phobius"/>
    </source>
</evidence>
<feature type="chain" id="PRO_5004885213" description="Secreted protein" evidence="2">
    <location>
        <begin position="17"/>
        <end position="103"/>
    </location>
</feature>
<dbReference type="KEGG" id="egl:EGR_09882"/>
<dbReference type="Proteomes" id="UP000019149">
    <property type="component" value="Unassembled WGS sequence"/>
</dbReference>
<organism evidence="3 4">
    <name type="scientific">Echinococcus granulosus</name>
    <name type="common">Hydatid tapeworm</name>
    <dbReference type="NCBI Taxonomy" id="6210"/>
    <lineage>
        <taxon>Eukaryota</taxon>
        <taxon>Metazoa</taxon>
        <taxon>Spiralia</taxon>
        <taxon>Lophotrochozoa</taxon>
        <taxon>Platyhelminthes</taxon>
        <taxon>Cestoda</taxon>
        <taxon>Eucestoda</taxon>
        <taxon>Cyclophyllidea</taxon>
        <taxon>Taeniidae</taxon>
        <taxon>Echinococcus</taxon>
        <taxon>Echinococcus granulosus group</taxon>
    </lineage>
</organism>
<comment type="caution">
    <text evidence="3">The sequence shown here is derived from an EMBL/GenBank/DDBJ whole genome shotgun (WGS) entry which is preliminary data.</text>
</comment>
<dbReference type="RefSeq" id="XP_024346445.1">
    <property type="nucleotide sequence ID" value="XM_024499131.1"/>
</dbReference>
<accession>W6UP96</accession>
<evidence type="ECO:0000313" key="3">
    <source>
        <dbReference type="EMBL" id="EUB55249.1"/>
    </source>
</evidence>
<reference evidence="3 4" key="1">
    <citation type="journal article" date="2013" name="Nat. Genet.">
        <title>The genome of the hydatid tapeworm Echinococcus granulosus.</title>
        <authorList>
            <person name="Zheng H."/>
            <person name="Zhang W."/>
            <person name="Zhang L."/>
            <person name="Zhang Z."/>
            <person name="Li J."/>
            <person name="Lu G."/>
            <person name="Zhu Y."/>
            <person name="Wang Y."/>
            <person name="Huang Y."/>
            <person name="Liu J."/>
            <person name="Kang H."/>
            <person name="Chen J."/>
            <person name="Wang L."/>
            <person name="Chen A."/>
            <person name="Yu S."/>
            <person name="Gao Z."/>
            <person name="Jin L."/>
            <person name="Gu W."/>
            <person name="Wang Z."/>
            <person name="Zhao L."/>
            <person name="Shi B."/>
            <person name="Wen H."/>
            <person name="Lin R."/>
            <person name="Jones M.K."/>
            <person name="Brejova B."/>
            <person name="Vinar T."/>
            <person name="Zhao G."/>
            <person name="McManus D.P."/>
            <person name="Chen Z."/>
            <person name="Zhou Y."/>
            <person name="Wang S."/>
        </authorList>
    </citation>
    <scope>NUCLEOTIDE SEQUENCE [LARGE SCALE GENOMIC DNA]</scope>
</reference>
<protein>
    <recommendedName>
        <fullName evidence="5">Secreted protein</fullName>
    </recommendedName>
</protein>
<keyword evidence="1" id="KW-0472">Membrane</keyword>
<sequence>MRRGLLVTFLSSLACTSNLMRPNEQSERGSGTATASGVVIAASAAAATAAGSVVITNSKRHVGRYPFCVMRTLVYQIAWIISRLFSVIIALWTHGTTAGEDEL</sequence>
<dbReference type="EMBL" id="APAU02000173">
    <property type="protein sequence ID" value="EUB55249.1"/>
    <property type="molecule type" value="Genomic_DNA"/>
</dbReference>
<feature type="transmembrane region" description="Helical" evidence="1">
    <location>
        <begin position="35"/>
        <end position="56"/>
    </location>
</feature>
<dbReference type="PROSITE" id="PS51257">
    <property type="entry name" value="PROKAR_LIPOPROTEIN"/>
    <property type="match status" value="1"/>
</dbReference>
<keyword evidence="4" id="KW-1185">Reference proteome</keyword>